<proteinExistence type="inferred from homology"/>
<dbReference type="InterPro" id="IPR000182">
    <property type="entry name" value="GNAT_dom"/>
</dbReference>
<organism evidence="3 4">
    <name type="scientific">Acrobeloides nanus</name>
    <dbReference type="NCBI Taxonomy" id="290746"/>
    <lineage>
        <taxon>Eukaryota</taxon>
        <taxon>Metazoa</taxon>
        <taxon>Ecdysozoa</taxon>
        <taxon>Nematoda</taxon>
        <taxon>Chromadorea</taxon>
        <taxon>Rhabditida</taxon>
        <taxon>Tylenchina</taxon>
        <taxon>Cephalobomorpha</taxon>
        <taxon>Cephaloboidea</taxon>
        <taxon>Cephalobidae</taxon>
        <taxon>Acrobeloides</taxon>
    </lineage>
</organism>
<dbReference type="PANTHER" id="PTHR15298:SF1">
    <property type="entry name" value="GLYCINE N-ACYLTRANSFERASE-LIKE PROTEIN"/>
    <property type="match status" value="1"/>
</dbReference>
<keyword evidence="3" id="KW-1185">Reference proteome</keyword>
<keyword evidence="1" id="KW-0012">Acyltransferase</keyword>
<keyword evidence="1" id="KW-0808">Transferase</keyword>
<name>A0A914EAS8_9BILA</name>
<reference evidence="4" key="1">
    <citation type="submission" date="2022-11" db="UniProtKB">
        <authorList>
            <consortium name="WormBaseParasite"/>
        </authorList>
    </citation>
    <scope>IDENTIFICATION</scope>
</reference>
<dbReference type="Proteomes" id="UP000887540">
    <property type="component" value="Unplaced"/>
</dbReference>
<evidence type="ECO:0000313" key="4">
    <source>
        <dbReference type="WBParaSite" id="ACRNAN_scaffold65.g24614.t1"/>
    </source>
</evidence>
<dbReference type="InterPro" id="IPR010313">
    <property type="entry name" value="Glycine_N-acyltransferase"/>
</dbReference>
<dbReference type="PROSITE" id="PS51186">
    <property type="entry name" value="GNAT"/>
    <property type="match status" value="1"/>
</dbReference>
<protein>
    <recommendedName>
        <fullName evidence="1">Glycine N-acyltransferase-like protein</fullName>
        <ecNumber evidence="1">2.3.1.-</ecNumber>
    </recommendedName>
</protein>
<evidence type="ECO:0000259" key="2">
    <source>
        <dbReference type="PROSITE" id="PS51186"/>
    </source>
</evidence>
<evidence type="ECO:0000256" key="1">
    <source>
        <dbReference type="RuleBase" id="RU368002"/>
    </source>
</evidence>
<dbReference type="EC" id="2.3.1.-" evidence="1"/>
<dbReference type="GO" id="GO:0005739">
    <property type="term" value="C:mitochondrion"/>
    <property type="evidence" value="ECO:0007669"/>
    <property type="project" value="InterPro"/>
</dbReference>
<dbReference type="InterPro" id="IPR016181">
    <property type="entry name" value="Acyl_CoA_acyltransferase"/>
</dbReference>
<accession>A0A914EAS8</accession>
<comment type="similarity">
    <text evidence="1">Belongs to the glycine N-acyltransferase family.</text>
</comment>
<dbReference type="WBParaSite" id="ACRNAN_scaffold65.g24614.t1">
    <property type="protein sequence ID" value="ACRNAN_scaffold65.g24614.t1"/>
    <property type="gene ID" value="ACRNAN_scaffold65.g24614"/>
</dbReference>
<dbReference type="AlphaFoldDB" id="A0A914EAS8"/>
<dbReference type="PANTHER" id="PTHR15298">
    <property type="entry name" value="L-COA N-ACYLTRANSFERASE-RELATED"/>
    <property type="match status" value="1"/>
</dbReference>
<feature type="domain" description="N-acetyltransferase" evidence="2">
    <location>
        <begin position="36"/>
        <end position="163"/>
    </location>
</feature>
<dbReference type="SUPFAM" id="SSF55729">
    <property type="entry name" value="Acyl-CoA N-acyltransferases (Nat)"/>
    <property type="match status" value="1"/>
</dbReference>
<dbReference type="Gene3D" id="3.40.630.30">
    <property type="match status" value="1"/>
</dbReference>
<dbReference type="GO" id="GO:0047961">
    <property type="term" value="F:glycine N-acyltransferase activity"/>
    <property type="evidence" value="ECO:0007669"/>
    <property type="project" value="InterPro"/>
</dbReference>
<sequence length="170" mass="19722">MRKDYDFHVYPTYAFHMAESQKDSLMKLNIDLPIGYHFSEAALEEDAKIITDLSDSLTKQSHQDFLHNREMLKRMPYSIIKYNNNLVAFELLDPAGGFRQQFVVPEHRGKGLGNAVERNLAQKCIKFGYTPWKLVEVDNKDVIKASMRSPYWTNLKVDEHPVEFAIARAL</sequence>
<evidence type="ECO:0000313" key="3">
    <source>
        <dbReference type="Proteomes" id="UP000887540"/>
    </source>
</evidence>
<dbReference type="Pfam" id="PF00583">
    <property type="entry name" value="Acetyltransf_1"/>
    <property type="match status" value="1"/>
</dbReference>